<keyword evidence="7" id="KW-0808">Transferase</keyword>
<dbReference type="GO" id="GO:0009252">
    <property type="term" value="P:peptidoglycan biosynthetic process"/>
    <property type="evidence" value="ECO:0007669"/>
    <property type="project" value="UniProtKB-UniPathway"/>
</dbReference>
<evidence type="ECO:0000256" key="2">
    <source>
        <dbReference type="ARBA" id="ARBA00007090"/>
    </source>
</evidence>
<keyword evidence="12" id="KW-0472">Membrane</keyword>
<comment type="pathway">
    <text evidence="1">Cell wall biogenesis; peptidoglycan biosynthesis.</text>
</comment>
<dbReference type="GeneID" id="78124960"/>
<evidence type="ECO:0000313" key="15">
    <source>
        <dbReference type="EMBL" id="SDY58726.1"/>
    </source>
</evidence>
<dbReference type="PANTHER" id="PTHR32282:SF15">
    <property type="entry name" value="PENICILLIN-BINDING PROTEIN 1C"/>
    <property type="match status" value="1"/>
</dbReference>
<keyword evidence="12" id="KW-0812">Transmembrane</keyword>
<dbReference type="GO" id="GO:0004180">
    <property type="term" value="F:carboxypeptidase activity"/>
    <property type="evidence" value="ECO:0007669"/>
    <property type="project" value="UniProtKB-KW"/>
</dbReference>
<evidence type="ECO:0000313" key="16">
    <source>
        <dbReference type="Proteomes" id="UP000199026"/>
    </source>
</evidence>
<dbReference type="EC" id="2.4.99.28" evidence="10"/>
<dbReference type="NCBIfam" id="TIGR02073">
    <property type="entry name" value="PBP_1c"/>
    <property type="match status" value="1"/>
</dbReference>
<dbReference type="SUPFAM" id="SSF53955">
    <property type="entry name" value="Lysozyme-like"/>
    <property type="match status" value="1"/>
</dbReference>
<evidence type="ECO:0000256" key="9">
    <source>
        <dbReference type="ARBA" id="ARBA00023268"/>
    </source>
</evidence>
<evidence type="ECO:0000256" key="6">
    <source>
        <dbReference type="ARBA" id="ARBA00022676"/>
    </source>
</evidence>
<name>A0A1H3L3A0_9RHOB</name>
<evidence type="ECO:0000256" key="11">
    <source>
        <dbReference type="ARBA" id="ARBA00049902"/>
    </source>
</evidence>
<feature type="domain" description="Glycosyl transferase family 51" evidence="14">
    <location>
        <begin position="57"/>
        <end position="225"/>
    </location>
</feature>
<evidence type="ECO:0000256" key="3">
    <source>
        <dbReference type="ARBA" id="ARBA00007739"/>
    </source>
</evidence>
<dbReference type="Gene3D" id="1.10.3810.10">
    <property type="entry name" value="Biosynthetic peptidoglycan transglycosylase-like"/>
    <property type="match status" value="1"/>
</dbReference>
<keyword evidence="5" id="KW-0645">Protease</keyword>
<evidence type="ECO:0000256" key="5">
    <source>
        <dbReference type="ARBA" id="ARBA00022670"/>
    </source>
</evidence>
<dbReference type="EMBL" id="FNPR01000002">
    <property type="protein sequence ID" value="SDY58726.1"/>
    <property type="molecule type" value="Genomic_DNA"/>
</dbReference>
<keyword evidence="8" id="KW-0378">Hydrolase</keyword>
<dbReference type="InterPro" id="IPR012338">
    <property type="entry name" value="Beta-lactam/transpept-like"/>
</dbReference>
<dbReference type="OrthoDB" id="9766909at2"/>
<feature type="transmembrane region" description="Helical" evidence="12">
    <location>
        <begin position="7"/>
        <end position="26"/>
    </location>
</feature>
<comment type="similarity">
    <text evidence="2">In the C-terminal section; belongs to the transpeptidase family.</text>
</comment>
<dbReference type="SUPFAM" id="SSF56601">
    <property type="entry name" value="beta-lactamase/transpeptidase-like"/>
    <property type="match status" value="1"/>
</dbReference>
<organism evidence="15 16">
    <name type="scientific">Lentibacter algarum</name>
    <dbReference type="NCBI Taxonomy" id="576131"/>
    <lineage>
        <taxon>Bacteria</taxon>
        <taxon>Pseudomonadati</taxon>
        <taxon>Pseudomonadota</taxon>
        <taxon>Alphaproteobacteria</taxon>
        <taxon>Rhodobacterales</taxon>
        <taxon>Roseobacteraceae</taxon>
        <taxon>Lentibacter</taxon>
    </lineage>
</organism>
<dbReference type="GO" id="GO:0008658">
    <property type="term" value="F:penicillin binding"/>
    <property type="evidence" value="ECO:0007669"/>
    <property type="project" value="InterPro"/>
</dbReference>
<dbReference type="Pfam" id="PF00905">
    <property type="entry name" value="Transpeptidase"/>
    <property type="match status" value="1"/>
</dbReference>
<evidence type="ECO:0000256" key="7">
    <source>
        <dbReference type="ARBA" id="ARBA00022679"/>
    </source>
</evidence>
<proteinExistence type="inferred from homology"/>
<gene>
    <name evidence="15" type="ORF">SAMN05444486_102911</name>
</gene>
<keyword evidence="16" id="KW-1185">Reference proteome</keyword>
<dbReference type="RefSeq" id="WP_089891447.1">
    <property type="nucleotide sequence ID" value="NZ_FNPR01000002.1"/>
</dbReference>
<dbReference type="InterPro" id="IPR050396">
    <property type="entry name" value="Glycosyltr_51/Transpeptidase"/>
</dbReference>
<protein>
    <recommendedName>
        <fullName evidence="10">peptidoglycan glycosyltransferase</fullName>
        <ecNumber evidence="10">2.4.99.28</ecNumber>
    </recommendedName>
</protein>
<sequence length="649" mass="71755">MRALKWICVAVTVSLTTILGGLTWYISQPPEIGRLKDVSRVLRSSEGQILNLSLTKNGYWREPVTLSDVDPKLIDLLVAYEDQRFWEHKGVDLKAIARASGDLLKFGKITSGASTLTMQTVRLLDNRLRERTVAVKIRQMVEAIRLDAHWTKEEILEAYFTLAPYGGNIEGIKAATEAWFQKSPTNLTLNEMAMLVALPQSPERRRPDRFPKEAFKAKQIVLTKVAPRLNLDASTVGEVLREPLPARLLRPSSHALHLAQRLSNHKQTSYQTSLHKNWQHQIENILSSEIKSHREPIQAAATVVERKTGLVRAYVGSAEYGSETRKGAINYLTALRSPGSTLKPLIYAKALNRGLIAYDHIFDDTALFKSGYRPTNFNNSFSGKIGLKEALLASLNIPAIRAIEQVGPDLLQSELDTYLDGALNSQKDAGLSLAVGGLYLTPEQLISIYMGIMDPGYAKTISFEAPAPSTQMTLISKSASDQILSLLIQEMSNGERVAFKTGTSYARQDAWSIQIYDRHIVLVWLGTPDNESTSHLTGAGSAFPVSLAIGRSLGLRAPHAPQLSLANKAKSLRPTAACPNLIDYPQDQTWIKSSTQHIKVIGASGSQWFLNGQKIEGDISQVKILEPGINKLSALRSNCSQTHEFFVHF</sequence>
<keyword evidence="12" id="KW-1133">Transmembrane helix</keyword>
<dbReference type="InterPro" id="IPR011815">
    <property type="entry name" value="PBP_1c"/>
</dbReference>
<dbReference type="InterPro" id="IPR001460">
    <property type="entry name" value="PCN-bd_Tpept"/>
</dbReference>
<evidence type="ECO:0000256" key="1">
    <source>
        <dbReference type="ARBA" id="ARBA00004752"/>
    </source>
</evidence>
<dbReference type="UniPathway" id="UPA00219"/>
<evidence type="ECO:0000259" key="14">
    <source>
        <dbReference type="Pfam" id="PF00912"/>
    </source>
</evidence>
<dbReference type="GO" id="GO:0030288">
    <property type="term" value="C:outer membrane-bounded periplasmic space"/>
    <property type="evidence" value="ECO:0007669"/>
    <property type="project" value="TreeGrafter"/>
</dbReference>
<keyword evidence="4" id="KW-0121">Carboxypeptidase</keyword>
<dbReference type="PANTHER" id="PTHR32282">
    <property type="entry name" value="BINDING PROTEIN TRANSPEPTIDASE, PUTATIVE-RELATED"/>
    <property type="match status" value="1"/>
</dbReference>
<evidence type="ECO:0000256" key="10">
    <source>
        <dbReference type="ARBA" id="ARBA00044770"/>
    </source>
</evidence>
<evidence type="ECO:0000256" key="12">
    <source>
        <dbReference type="SAM" id="Phobius"/>
    </source>
</evidence>
<dbReference type="InterPro" id="IPR023346">
    <property type="entry name" value="Lysozyme-like_dom_sf"/>
</dbReference>
<evidence type="ECO:0000256" key="4">
    <source>
        <dbReference type="ARBA" id="ARBA00022645"/>
    </source>
</evidence>
<keyword evidence="9" id="KW-0511">Multifunctional enzyme</keyword>
<dbReference type="Pfam" id="PF00912">
    <property type="entry name" value="Transgly"/>
    <property type="match status" value="1"/>
</dbReference>
<accession>A0A1H3L3A0</accession>
<dbReference type="InterPro" id="IPR036950">
    <property type="entry name" value="PBP_transglycosylase"/>
</dbReference>
<dbReference type="Proteomes" id="UP000199026">
    <property type="component" value="Unassembled WGS sequence"/>
</dbReference>
<keyword evidence="6" id="KW-0328">Glycosyltransferase</keyword>
<evidence type="ECO:0000259" key="13">
    <source>
        <dbReference type="Pfam" id="PF00905"/>
    </source>
</evidence>
<dbReference type="AlphaFoldDB" id="A0A1H3L3A0"/>
<dbReference type="GO" id="GO:0008955">
    <property type="term" value="F:peptidoglycan glycosyltransferase activity"/>
    <property type="evidence" value="ECO:0007669"/>
    <property type="project" value="UniProtKB-EC"/>
</dbReference>
<reference evidence="15 16" key="1">
    <citation type="submission" date="2016-10" db="EMBL/GenBank/DDBJ databases">
        <authorList>
            <person name="de Groot N.N."/>
        </authorList>
    </citation>
    <scope>NUCLEOTIDE SEQUENCE [LARGE SCALE GENOMIC DNA]</scope>
    <source>
        <strain evidence="15 16">DSM 24677</strain>
    </source>
</reference>
<dbReference type="GO" id="GO:0006508">
    <property type="term" value="P:proteolysis"/>
    <property type="evidence" value="ECO:0007669"/>
    <property type="project" value="UniProtKB-KW"/>
</dbReference>
<dbReference type="Gene3D" id="3.40.710.10">
    <property type="entry name" value="DD-peptidase/beta-lactamase superfamily"/>
    <property type="match status" value="1"/>
</dbReference>
<dbReference type="InterPro" id="IPR001264">
    <property type="entry name" value="Glyco_trans_51"/>
</dbReference>
<comment type="catalytic activity">
    <reaction evidence="11">
        <text>[GlcNAc-(1-&gt;4)-Mur2Ac(oyl-L-Ala-gamma-D-Glu-L-Lys-D-Ala-D-Ala)](n)-di-trans,octa-cis-undecaprenyl diphosphate + beta-D-GlcNAc-(1-&gt;4)-Mur2Ac(oyl-L-Ala-gamma-D-Glu-L-Lys-D-Ala-D-Ala)-di-trans,octa-cis-undecaprenyl diphosphate = [GlcNAc-(1-&gt;4)-Mur2Ac(oyl-L-Ala-gamma-D-Glu-L-Lys-D-Ala-D-Ala)](n+1)-di-trans,octa-cis-undecaprenyl diphosphate + di-trans,octa-cis-undecaprenyl diphosphate + H(+)</text>
        <dbReference type="Rhea" id="RHEA:23708"/>
        <dbReference type="Rhea" id="RHEA-COMP:9602"/>
        <dbReference type="Rhea" id="RHEA-COMP:9603"/>
        <dbReference type="ChEBI" id="CHEBI:15378"/>
        <dbReference type="ChEBI" id="CHEBI:58405"/>
        <dbReference type="ChEBI" id="CHEBI:60033"/>
        <dbReference type="ChEBI" id="CHEBI:78435"/>
        <dbReference type="EC" id="2.4.99.28"/>
    </reaction>
</comment>
<dbReference type="STRING" id="576131.SAMN05444486_102911"/>
<evidence type="ECO:0000256" key="8">
    <source>
        <dbReference type="ARBA" id="ARBA00022801"/>
    </source>
</evidence>
<feature type="domain" description="Penicillin-binding protein transpeptidase" evidence="13">
    <location>
        <begin position="300"/>
        <end position="504"/>
    </location>
</feature>
<comment type="similarity">
    <text evidence="3">In the N-terminal section; belongs to the glycosyltransferase 51 family.</text>
</comment>